<dbReference type="Proteomes" id="UP000003803">
    <property type="component" value="Unassembled WGS sequence"/>
</dbReference>
<keyword evidence="2" id="KW-1185">Reference proteome</keyword>
<dbReference type="HOGENOM" id="CLU_3057892_0_0_9"/>
<dbReference type="AlphaFoldDB" id="B0PAZ2"/>
<evidence type="ECO:0000313" key="2">
    <source>
        <dbReference type="Proteomes" id="UP000003803"/>
    </source>
</evidence>
<sequence length="53" mass="5733">MACGISNADICEIPGLKSCKTIYLEYKPMALTVPKGTTTNIRTHLSVQKADCC</sequence>
<reference evidence="1" key="2">
    <citation type="submission" date="2013-09" db="EMBL/GenBank/DDBJ databases">
        <title>Draft genome sequence of Anaerotruncus colihominis(DSM 17241).</title>
        <authorList>
            <person name="Sudarsanam P."/>
            <person name="Ley R."/>
            <person name="Guruge J."/>
            <person name="Turnbaugh P.J."/>
            <person name="Mahowald M."/>
            <person name="Liep D."/>
            <person name="Gordon J."/>
        </authorList>
    </citation>
    <scope>NUCLEOTIDE SEQUENCE</scope>
    <source>
        <strain evidence="1">DSM 17241</strain>
    </source>
</reference>
<dbReference type="EMBL" id="ABGD02000014">
    <property type="protein sequence ID" value="EDS11321.1"/>
    <property type="molecule type" value="Genomic_DNA"/>
</dbReference>
<evidence type="ECO:0000313" key="1">
    <source>
        <dbReference type="EMBL" id="EDS11321.1"/>
    </source>
</evidence>
<name>B0PAZ2_9FIRM</name>
<comment type="caution">
    <text evidence="1">The sequence shown here is derived from an EMBL/GenBank/DDBJ whole genome shotgun (WGS) entry which is preliminary data.</text>
</comment>
<gene>
    <name evidence="1" type="ORF">ANACOL_01942</name>
</gene>
<protein>
    <submittedName>
        <fullName evidence="1">Uncharacterized protein</fullName>
    </submittedName>
</protein>
<reference evidence="1" key="1">
    <citation type="submission" date="2007-11" db="EMBL/GenBank/DDBJ databases">
        <authorList>
            <person name="Fulton L."/>
            <person name="Clifton S."/>
            <person name="Fulton B."/>
            <person name="Xu J."/>
            <person name="Minx P."/>
            <person name="Pepin K.H."/>
            <person name="Johnson M."/>
            <person name="Thiruvilangam P."/>
            <person name="Bhonagiri V."/>
            <person name="Nash W.E."/>
            <person name="Mardis E.R."/>
            <person name="Wilson R.K."/>
        </authorList>
    </citation>
    <scope>NUCLEOTIDE SEQUENCE [LARGE SCALE GENOMIC DNA]</scope>
    <source>
        <strain evidence="1">DSM 17241</strain>
    </source>
</reference>
<organism evidence="1 2">
    <name type="scientific">Anaerotruncus colihominis DSM 17241</name>
    <dbReference type="NCBI Taxonomy" id="445972"/>
    <lineage>
        <taxon>Bacteria</taxon>
        <taxon>Bacillati</taxon>
        <taxon>Bacillota</taxon>
        <taxon>Clostridia</taxon>
        <taxon>Eubacteriales</taxon>
        <taxon>Oscillospiraceae</taxon>
        <taxon>Anaerotruncus</taxon>
    </lineage>
</organism>
<proteinExistence type="predicted"/>
<accession>B0PAZ2</accession>